<protein>
    <submittedName>
        <fullName evidence="3">Uncharacterized protein</fullName>
    </submittedName>
</protein>
<keyword evidence="2" id="KW-0472">Membrane</keyword>
<keyword evidence="2" id="KW-1133">Transmembrane helix</keyword>
<accession>A0AAW0CL19</accession>
<evidence type="ECO:0000256" key="1">
    <source>
        <dbReference type="SAM" id="MobiDB-lite"/>
    </source>
</evidence>
<proteinExistence type="predicted"/>
<reference evidence="3 4" key="1">
    <citation type="journal article" date="2024" name="J Genomics">
        <title>Draft genome sequencing and assembly of Favolaschia claudopus CIRM-BRFM 2984 isolated from oak limbs.</title>
        <authorList>
            <person name="Navarro D."/>
            <person name="Drula E."/>
            <person name="Chaduli D."/>
            <person name="Cazenave R."/>
            <person name="Ahrendt S."/>
            <person name="Wang J."/>
            <person name="Lipzen A."/>
            <person name="Daum C."/>
            <person name="Barry K."/>
            <person name="Grigoriev I.V."/>
            <person name="Favel A."/>
            <person name="Rosso M.N."/>
            <person name="Martin F."/>
        </authorList>
    </citation>
    <scope>NUCLEOTIDE SEQUENCE [LARGE SCALE GENOMIC DNA]</scope>
    <source>
        <strain evidence="3 4">CIRM-BRFM 2984</strain>
    </source>
</reference>
<feature type="transmembrane region" description="Helical" evidence="2">
    <location>
        <begin position="118"/>
        <end position="137"/>
    </location>
</feature>
<gene>
    <name evidence="3" type="ORF">R3P38DRAFT_419747</name>
</gene>
<feature type="transmembrane region" description="Helical" evidence="2">
    <location>
        <begin position="186"/>
        <end position="207"/>
    </location>
</feature>
<feature type="transmembrane region" description="Helical" evidence="2">
    <location>
        <begin position="219"/>
        <end position="246"/>
    </location>
</feature>
<evidence type="ECO:0000313" key="3">
    <source>
        <dbReference type="EMBL" id="KAK7040446.1"/>
    </source>
</evidence>
<organism evidence="3 4">
    <name type="scientific">Favolaschia claudopus</name>
    <dbReference type="NCBI Taxonomy" id="2862362"/>
    <lineage>
        <taxon>Eukaryota</taxon>
        <taxon>Fungi</taxon>
        <taxon>Dikarya</taxon>
        <taxon>Basidiomycota</taxon>
        <taxon>Agaricomycotina</taxon>
        <taxon>Agaricomycetes</taxon>
        <taxon>Agaricomycetidae</taxon>
        <taxon>Agaricales</taxon>
        <taxon>Marasmiineae</taxon>
        <taxon>Mycenaceae</taxon>
        <taxon>Favolaschia</taxon>
    </lineage>
</organism>
<evidence type="ECO:0000313" key="4">
    <source>
        <dbReference type="Proteomes" id="UP001362999"/>
    </source>
</evidence>
<keyword evidence="2" id="KW-0812">Transmembrane</keyword>
<feature type="compositionally biased region" description="Polar residues" evidence="1">
    <location>
        <begin position="290"/>
        <end position="301"/>
    </location>
</feature>
<sequence>MSSPPRSPTMTIDARATRQYLSPDRLAIFSVVLEAILYGFSLFMFTVTVYVLLRGRKLKKANAPFVVVACLLFVLSTIHISIDLDRLYLGFIVYRDRFPGGPQAWFADPHQALWVFKMSAYGMQTLLGDGVVVYRCYRVWNSIWAAVIPMLLWVYVLVTVVGTTYLSSQRSTTSISAGILGRWINAFLVATWTCNLTGTAILAFKLWRVEQNIRRCRLTAGVTSSVLAVVLDAGALYSLALVVIILFRIVKFYAGAAVVDMLAPLISICFNLIFLRIGLQKEAERAGRYQSDQDSQTSAVSQVLPRISFARQGGGTGGGTDVSMEDGNSVVISPDRDSGEGDSGNV</sequence>
<name>A0AAW0CL19_9AGAR</name>
<comment type="caution">
    <text evidence="3">The sequence shown here is derived from an EMBL/GenBank/DDBJ whole genome shotgun (WGS) entry which is preliminary data.</text>
</comment>
<evidence type="ECO:0000256" key="2">
    <source>
        <dbReference type="SAM" id="Phobius"/>
    </source>
</evidence>
<feature type="transmembrane region" description="Helical" evidence="2">
    <location>
        <begin position="144"/>
        <end position="166"/>
    </location>
</feature>
<dbReference type="EMBL" id="JAWWNJ010000015">
    <property type="protein sequence ID" value="KAK7040446.1"/>
    <property type="molecule type" value="Genomic_DNA"/>
</dbReference>
<feature type="transmembrane region" description="Helical" evidence="2">
    <location>
        <begin position="65"/>
        <end position="82"/>
    </location>
</feature>
<dbReference type="Proteomes" id="UP001362999">
    <property type="component" value="Unassembled WGS sequence"/>
</dbReference>
<feature type="transmembrane region" description="Helical" evidence="2">
    <location>
        <begin position="252"/>
        <end position="275"/>
    </location>
</feature>
<keyword evidence="4" id="KW-1185">Reference proteome</keyword>
<feature type="region of interest" description="Disordered" evidence="1">
    <location>
        <begin position="288"/>
        <end position="346"/>
    </location>
</feature>
<feature type="transmembrane region" description="Helical" evidence="2">
    <location>
        <begin position="26"/>
        <end position="53"/>
    </location>
</feature>
<dbReference type="AlphaFoldDB" id="A0AAW0CL19"/>